<dbReference type="InterPro" id="IPR026325">
    <property type="entry name" value="DUF932"/>
</dbReference>
<dbReference type="Proteomes" id="UP000034837">
    <property type="component" value="Unassembled WGS sequence"/>
</dbReference>
<sequence>MVAAVPSHSMAPSLIANAWHGATLDQVREDVAVRSSHALPDVTVPLRALHVTPAGLFEVPGVGEFDLTDWSRSQLSRLLGIRWDRWFGGGLVSPEERKEEIERRLTRLSGEWKIRTRHYFPGEEGPGDGVVRAFLGAGYTPIDDVRVLDRLARVVRSRVEAFRILRQDITDRSSYYVAVTMDEVDLGDHKADPHWNGFVIANSEVGFGALSLLEYLVRLVCANGLVVFGHGHKLFHRVHRSTTDDSLDRDLSYAFTRLPDCWSETTRAIRTSQTDVIEDPEVFLAQLLGHPLLRPHADAIRAVLNLEPVPTRFSAVQILTQTAQSLPPDERYQLERLAGRVLVGAEA</sequence>
<gene>
    <name evidence="1" type="ORF">UV20_C0001G0242</name>
</gene>
<name>A0A0G1A9B0_9BACT</name>
<dbReference type="Pfam" id="PF06067">
    <property type="entry name" value="DUF932"/>
    <property type="match status" value="1"/>
</dbReference>
<dbReference type="EMBL" id="LCDO01000001">
    <property type="protein sequence ID" value="KKS57602.1"/>
    <property type="molecule type" value="Genomic_DNA"/>
</dbReference>
<accession>A0A0G1A9B0</accession>
<proteinExistence type="predicted"/>
<evidence type="ECO:0000313" key="1">
    <source>
        <dbReference type="EMBL" id="KKS57602.1"/>
    </source>
</evidence>
<dbReference type="AlphaFoldDB" id="A0A0G1A9B0"/>
<comment type="caution">
    <text evidence="1">The sequence shown here is derived from an EMBL/GenBank/DDBJ whole genome shotgun (WGS) entry which is preliminary data.</text>
</comment>
<organism evidence="1 2">
    <name type="scientific">Candidatus Magasanikbacteria bacterium GW2011_GWA2_42_32</name>
    <dbReference type="NCBI Taxonomy" id="1619039"/>
    <lineage>
        <taxon>Bacteria</taxon>
        <taxon>Candidatus Magasanikiibacteriota</taxon>
    </lineage>
</organism>
<reference evidence="1 2" key="1">
    <citation type="journal article" date="2015" name="Nature">
        <title>rRNA introns, odd ribosomes, and small enigmatic genomes across a large radiation of phyla.</title>
        <authorList>
            <person name="Brown C.T."/>
            <person name="Hug L.A."/>
            <person name="Thomas B.C."/>
            <person name="Sharon I."/>
            <person name="Castelle C.J."/>
            <person name="Singh A."/>
            <person name="Wilkins M.J."/>
            <person name="Williams K.H."/>
            <person name="Banfield J.F."/>
        </authorList>
    </citation>
    <scope>NUCLEOTIDE SEQUENCE [LARGE SCALE GENOMIC DNA]</scope>
</reference>
<protein>
    <submittedName>
        <fullName evidence="1">Uncharacterized protein</fullName>
    </submittedName>
</protein>
<evidence type="ECO:0000313" key="2">
    <source>
        <dbReference type="Proteomes" id="UP000034837"/>
    </source>
</evidence>